<name>A0A098BM89_9NOCA</name>
<dbReference type="AlphaFoldDB" id="A0A098BM89"/>
<evidence type="ECO:0000256" key="1">
    <source>
        <dbReference type="SAM" id="Phobius"/>
    </source>
</evidence>
<feature type="transmembrane region" description="Helical" evidence="1">
    <location>
        <begin position="132"/>
        <end position="150"/>
    </location>
</feature>
<evidence type="ECO:0008006" key="4">
    <source>
        <dbReference type="Google" id="ProtNLM"/>
    </source>
</evidence>
<accession>A0A098BM89</accession>
<keyword evidence="1" id="KW-1133">Transmembrane helix</keyword>
<dbReference type="Proteomes" id="UP000042997">
    <property type="component" value="Unassembled WGS sequence"/>
</dbReference>
<keyword evidence="1" id="KW-0472">Membrane</keyword>
<keyword evidence="1" id="KW-0812">Transmembrane</keyword>
<organism evidence="2 3">
    <name type="scientific">Rhodococcus ruber</name>
    <dbReference type="NCBI Taxonomy" id="1830"/>
    <lineage>
        <taxon>Bacteria</taxon>
        <taxon>Bacillati</taxon>
        <taxon>Actinomycetota</taxon>
        <taxon>Actinomycetes</taxon>
        <taxon>Mycobacteriales</taxon>
        <taxon>Nocardiaceae</taxon>
        <taxon>Rhodococcus</taxon>
    </lineage>
</organism>
<feature type="transmembrane region" description="Helical" evidence="1">
    <location>
        <begin position="99"/>
        <end position="120"/>
    </location>
</feature>
<dbReference type="EMBL" id="CCSD01000068">
    <property type="protein sequence ID" value="CDZ89808.1"/>
    <property type="molecule type" value="Genomic_DNA"/>
</dbReference>
<gene>
    <name evidence="2" type="ORF">RHRU231_560062</name>
</gene>
<reference evidence="2 3" key="1">
    <citation type="journal article" date="2014" name="Genome Announc.">
        <title>Draft Genome Sequence of Propane- and Butane-Oxidizing Actinobacterium Rhodococcus ruber IEGM 231.</title>
        <authorList>
            <person name="Ivshina I.B."/>
            <person name="Kuyukina M.S."/>
            <person name="Krivoruchko A.V."/>
            <person name="Barbe V."/>
            <person name="Fischer C."/>
        </authorList>
    </citation>
    <scope>NUCLEOTIDE SEQUENCE [LARGE SCALE GENOMIC DNA]</scope>
</reference>
<protein>
    <recommendedName>
        <fullName evidence="4">DUF2752 domain-containing protein</fullName>
    </recommendedName>
</protein>
<proteinExistence type="predicted"/>
<dbReference type="InterPro" id="IPR021215">
    <property type="entry name" value="DUF2752"/>
</dbReference>
<evidence type="ECO:0000313" key="3">
    <source>
        <dbReference type="Proteomes" id="UP000042997"/>
    </source>
</evidence>
<sequence>MGGGRRLLHRRPRRGGLVVGLLRDPAVQTLTARLAAPVGVAAVSVCVCAAVAWADPTTPGGPIPPCPTRALFGIWCPGCGSSRMLYSLLHLDVPAALRYNALGVAAVLLLGWSFVVWTAARVRGHRIVQWYQWRWAPQIVLWAVLGWFVVRNLPVAPFDALRV</sequence>
<feature type="transmembrane region" description="Helical" evidence="1">
    <location>
        <begin position="34"/>
        <end position="54"/>
    </location>
</feature>
<evidence type="ECO:0000313" key="2">
    <source>
        <dbReference type="EMBL" id="CDZ89808.1"/>
    </source>
</evidence>
<dbReference type="eggNOG" id="ENOG5032Y7G">
    <property type="taxonomic scope" value="Bacteria"/>
</dbReference>
<dbReference type="Pfam" id="PF10825">
    <property type="entry name" value="DUF2752"/>
    <property type="match status" value="1"/>
</dbReference>